<comment type="similarity">
    <text evidence="1">Belongs to the BLOC1S2 family.</text>
</comment>
<sequence length="139" mass="15907">MATDAASRELDVQKLTSRVSESICEYIGVELEGAMERTKLVDKVMHAIHDKFDEMAAESATVAEFSVRMKESEVLFHDRMAAIDEVDEELTELEDMIHQLELYAERICTSRTPSHIREVHRRSVITANPLNVMYALRSH</sequence>
<gene>
    <name evidence="2" type="ORF">AaE_008945</name>
</gene>
<proteinExistence type="inferred from homology"/>
<evidence type="ECO:0000256" key="1">
    <source>
        <dbReference type="ARBA" id="ARBA00008468"/>
    </source>
</evidence>
<comment type="caution">
    <text evidence="2">The sequence shown here is derived from an EMBL/GenBank/DDBJ whole genome shotgun (WGS) entry which is preliminary data.</text>
</comment>
<organism evidence="2 3">
    <name type="scientific">Aphanomyces astaci</name>
    <name type="common">Crayfish plague agent</name>
    <dbReference type="NCBI Taxonomy" id="112090"/>
    <lineage>
        <taxon>Eukaryota</taxon>
        <taxon>Sar</taxon>
        <taxon>Stramenopiles</taxon>
        <taxon>Oomycota</taxon>
        <taxon>Saprolegniomycetes</taxon>
        <taxon>Saprolegniales</taxon>
        <taxon>Verrucalvaceae</taxon>
        <taxon>Aphanomyces</taxon>
    </lineage>
</organism>
<accession>A0A6A5ADH3</accession>
<dbReference type="EMBL" id="VJMI01014794">
    <property type="protein sequence ID" value="KAF0737166.1"/>
    <property type="molecule type" value="Genomic_DNA"/>
</dbReference>
<dbReference type="InterPro" id="IPR019269">
    <property type="entry name" value="BLOC1_su2"/>
</dbReference>
<evidence type="ECO:0000313" key="2">
    <source>
        <dbReference type="EMBL" id="KAF0737166.1"/>
    </source>
</evidence>
<dbReference type="AlphaFoldDB" id="A0A6A5ADH3"/>
<evidence type="ECO:0000313" key="3">
    <source>
        <dbReference type="Proteomes" id="UP000469452"/>
    </source>
</evidence>
<dbReference type="Pfam" id="PF10046">
    <property type="entry name" value="BLOC1_2"/>
    <property type="match status" value="1"/>
</dbReference>
<dbReference type="Proteomes" id="UP000469452">
    <property type="component" value="Unassembled WGS sequence"/>
</dbReference>
<reference evidence="2 3" key="1">
    <citation type="submission" date="2019-06" db="EMBL/GenBank/DDBJ databases">
        <title>Genomics analysis of Aphanomyces spp. identifies a new class of oomycete effector associated with host adaptation.</title>
        <authorList>
            <person name="Gaulin E."/>
        </authorList>
    </citation>
    <scope>NUCLEOTIDE SEQUENCE [LARGE SCALE GENOMIC DNA]</scope>
    <source>
        <strain evidence="2 3">E</strain>
    </source>
</reference>
<protein>
    <submittedName>
        <fullName evidence="2">Uncharacterized protein</fullName>
    </submittedName>
</protein>
<dbReference type="VEuPathDB" id="FungiDB:H257_01910"/>
<name>A0A6A5ADH3_APHAT</name>